<dbReference type="PANTHER" id="PTHR34039">
    <property type="entry name" value="UPF0102 PROTEIN YRAN"/>
    <property type="match status" value="1"/>
</dbReference>
<sequence length="137" mass="14854">MTPPPPSPPHLRLGRAGEDAATALLGGKGYAVLERNYRAKGGEVDIICRDGDTLVFVEVKTRGPGSLGRPDQAVTPAKRRRIALAAAAYLSERNLWEMPCRFDVVAIVARDGGHTATHMPDAFGVEDALDTRRFYQP</sequence>
<dbReference type="GO" id="GO:0003676">
    <property type="term" value="F:nucleic acid binding"/>
    <property type="evidence" value="ECO:0007669"/>
    <property type="project" value="InterPro"/>
</dbReference>
<name>E1JTG1_SOLFR</name>
<comment type="caution">
    <text evidence="3">The sequence shown here is derived from an EMBL/GenBank/DDBJ whole genome shotgun (WGS) entry which is preliminary data.</text>
</comment>
<evidence type="ECO:0000256" key="1">
    <source>
        <dbReference type="ARBA" id="ARBA00006738"/>
    </source>
</evidence>
<dbReference type="STRING" id="596151.DesfrDRAFT_0910"/>
<dbReference type="NCBIfam" id="NF009154">
    <property type="entry name" value="PRK12497.3-3"/>
    <property type="match status" value="1"/>
</dbReference>
<dbReference type="InterPro" id="IPR011335">
    <property type="entry name" value="Restrct_endonuc-II-like"/>
</dbReference>
<dbReference type="InterPro" id="IPR011856">
    <property type="entry name" value="tRNA_endonuc-like_dom_sf"/>
</dbReference>
<dbReference type="AlphaFoldDB" id="E1JTG1"/>
<dbReference type="NCBIfam" id="NF009150">
    <property type="entry name" value="PRK12497.1-3"/>
    <property type="match status" value="1"/>
</dbReference>
<dbReference type="Gene3D" id="3.40.1350.10">
    <property type="match status" value="1"/>
</dbReference>
<organism evidence="3 4">
    <name type="scientific">Solidesulfovibrio fructosivorans JJ]</name>
    <dbReference type="NCBI Taxonomy" id="596151"/>
    <lineage>
        <taxon>Bacteria</taxon>
        <taxon>Pseudomonadati</taxon>
        <taxon>Thermodesulfobacteriota</taxon>
        <taxon>Desulfovibrionia</taxon>
        <taxon>Desulfovibrionales</taxon>
        <taxon>Desulfovibrionaceae</taxon>
        <taxon>Solidesulfovibrio</taxon>
    </lineage>
</organism>
<dbReference type="OrthoDB" id="9794876at2"/>
<gene>
    <name evidence="3" type="ORF">DesfrDRAFT_0910</name>
</gene>
<dbReference type="RefSeq" id="WP_005991519.1">
    <property type="nucleotide sequence ID" value="NZ_AECZ01000004.1"/>
</dbReference>
<dbReference type="NCBIfam" id="TIGR00252">
    <property type="entry name" value="YraN family protein"/>
    <property type="match status" value="1"/>
</dbReference>
<dbReference type="InterPro" id="IPR003509">
    <property type="entry name" value="UPF0102_YraN-like"/>
</dbReference>
<accession>E1JTG1</accession>
<dbReference type="EMBL" id="AECZ01000004">
    <property type="protein sequence ID" value="EFL52421.1"/>
    <property type="molecule type" value="Genomic_DNA"/>
</dbReference>
<keyword evidence="4" id="KW-1185">Reference proteome</keyword>
<dbReference type="HAMAP" id="MF_00048">
    <property type="entry name" value="UPF0102"/>
    <property type="match status" value="1"/>
</dbReference>
<protein>
    <recommendedName>
        <fullName evidence="2">UPF0102 protein DesfrDRAFT_0910</fullName>
    </recommendedName>
</protein>
<dbReference type="CDD" id="cd20736">
    <property type="entry name" value="PoNe_Nuclease"/>
    <property type="match status" value="1"/>
</dbReference>
<dbReference type="Proteomes" id="UP000006250">
    <property type="component" value="Unassembled WGS sequence"/>
</dbReference>
<proteinExistence type="inferred from homology"/>
<comment type="similarity">
    <text evidence="1 2">Belongs to the UPF0102 family.</text>
</comment>
<dbReference type="PANTHER" id="PTHR34039:SF1">
    <property type="entry name" value="UPF0102 PROTEIN YRAN"/>
    <property type="match status" value="1"/>
</dbReference>
<reference evidence="3 4" key="1">
    <citation type="submission" date="2010-08" db="EMBL/GenBank/DDBJ databases">
        <title>The draft genome of Desulfovibrio fructosovorans JJ.</title>
        <authorList>
            <consortium name="US DOE Joint Genome Institute (JGI-PGF)"/>
            <person name="Lucas S."/>
            <person name="Copeland A."/>
            <person name="Lapidus A."/>
            <person name="Cheng J.-F."/>
            <person name="Bruce D."/>
            <person name="Goodwin L."/>
            <person name="Pitluck S."/>
            <person name="Land M.L."/>
            <person name="Hauser L."/>
            <person name="Chang Y.-J."/>
            <person name="Jeffries C."/>
            <person name="Wall J.D."/>
            <person name="Stahl D.A."/>
            <person name="Arkin A.P."/>
            <person name="Dehal P."/>
            <person name="Stolyar S.M."/>
            <person name="Hazen T.C."/>
            <person name="Woyke T.J."/>
        </authorList>
    </citation>
    <scope>NUCLEOTIDE SEQUENCE [LARGE SCALE GENOMIC DNA]</scope>
    <source>
        <strain evidence="3 4">JJ</strain>
    </source>
</reference>
<dbReference type="SUPFAM" id="SSF52980">
    <property type="entry name" value="Restriction endonuclease-like"/>
    <property type="match status" value="1"/>
</dbReference>
<evidence type="ECO:0000313" key="3">
    <source>
        <dbReference type="EMBL" id="EFL52421.1"/>
    </source>
</evidence>
<evidence type="ECO:0000313" key="4">
    <source>
        <dbReference type="Proteomes" id="UP000006250"/>
    </source>
</evidence>
<dbReference type="Pfam" id="PF02021">
    <property type="entry name" value="UPF0102"/>
    <property type="match status" value="1"/>
</dbReference>
<dbReference type="eggNOG" id="COG0792">
    <property type="taxonomic scope" value="Bacteria"/>
</dbReference>
<evidence type="ECO:0000256" key="2">
    <source>
        <dbReference type="HAMAP-Rule" id="MF_00048"/>
    </source>
</evidence>